<comment type="caution">
    <text evidence="2">The sequence shown here is derived from an EMBL/GenBank/DDBJ whole genome shotgun (WGS) entry which is preliminary data.</text>
</comment>
<evidence type="ECO:0000256" key="1">
    <source>
        <dbReference type="SAM" id="MobiDB-lite"/>
    </source>
</evidence>
<accession>A0ABN9W1A7</accession>
<evidence type="ECO:0000313" key="3">
    <source>
        <dbReference type="Proteomes" id="UP001189429"/>
    </source>
</evidence>
<sequence length="408" mass="42197">MHSCRARRPSPRTEVGLSSTLQSLLRGVVSGNAEQVQAAMATALNPQPPGCAELEDTEVRCLEHQSAAATELLDRVEAQVGHTASSLQDKREALRALSADGAGGHPGQLYVVPFPPLRGLHLPSGGRVPRAGPGPAAAAGEPAGPAAWAAGRRPAARHAGEAGGAGEGAGLDAAGGGRGCPRARQRDRGAAARAGRAAGGAGRRRWPDGALAVSPRGAAALSLAAAAPARPGRGPGALTRLAVARGGRGFVGRPGDMAVIWWAVGSRGREDLWSRDRVAGWRGVIRLVLSLALSGWACEARRLRAPDRLLRLWAAGGGAAELGAWLGFWRCLAKEASLRREAALRWAALRFGCTEPSLLRAALNEWRLALARQGALSAAAPSVAPAAEAPEPDAELEGLRRELAQLRQ</sequence>
<feature type="compositionally biased region" description="Gly residues" evidence="1">
    <location>
        <begin position="161"/>
        <end position="179"/>
    </location>
</feature>
<feature type="non-terminal residue" evidence="2">
    <location>
        <position position="408"/>
    </location>
</feature>
<protein>
    <submittedName>
        <fullName evidence="2">Uncharacterized protein</fullName>
    </submittedName>
</protein>
<feature type="region of interest" description="Disordered" evidence="1">
    <location>
        <begin position="124"/>
        <end position="209"/>
    </location>
</feature>
<proteinExistence type="predicted"/>
<organism evidence="2 3">
    <name type="scientific">Prorocentrum cordatum</name>
    <dbReference type="NCBI Taxonomy" id="2364126"/>
    <lineage>
        <taxon>Eukaryota</taxon>
        <taxon>Sar</taxon>
        <taxon>Alveolata</taxon>
        <taxon>Dinophyceae</taxon>
        <taxon>Prorocentrales</taxon>
        <taxon>Prorocentraceae</taxon>
        <taxon>Prorocentrum</taxon>
    </lineage>
</organism>
<dbReference type="Proteomes" id="UP001189429">
    <property type="component" value="Unassembled WGS sequence"/>
</dbReference>
<feature type="compositionally biased region" description="Low complexity" evidence="1">
    <location>
        <begin position="125"/>
        <end position="153"/>
    </location>
</feature>
<gene>
    <name evidence="2" type="ORF">PCOR1329_LOCUS63099</name>
</gene>
<reference evidence="2" key="1">
    <citation type="submission" date="2023-10" db="EMBL/GenBank/DDBJ databases">
        <authorList>
            <person name="Chen Y."/>
            <person name="Shah S."/>
            <person name="Dougan E. K."/>
            <person name="Thang M."/>
            <person name="Chan C."/>
        </authorList>
    </citation>
    <scope>NUCLEOTIDE SEQUENCE [LARGE SCALE GENOMIC DNA]</scope>
</reference>
<evidence type="ECO:0000313" key="2">
    <source>
        <dbReference type="EMBL" id="CAK0879767.1"/>
    </source>
</evidence>
<keyword evidence="3" id="KW-1185">Reference proteome</keyword>
<dbReference type="EMBL" id="CAUYUJ010017999">
    <property type="protein sequence ID" value="CAK0879767.1"/>
    <property type="molecule type" value="Genomic_DNA"/>
</dbReference>
<name>A0ABN9W1A7_9DINO</name>